<dbReference type="Gene3D" id="1.10.150.260">
    <property type="entry name" value="YozE SAM-like"/>
    <property type="match status" value="1"/>
</dbReference>
<dbReference type="EMBL" id="RCVN01000004">
    <property type="protein sequence ID" value="RMI85766.1"/>
    <property type="molecule type" value="Genomic_DNA"/>
</dbReference>
<evidence type="ECO:0000313" key="2">
    <source>
        <dbReference type="EMBL" id="RMI85766.1"/>
    </source>
</evidence>
<protein>
    <recommendedName>
        <fullName evidence="1">YozE SAM-like domain-containing protein</fullName>
    </recommendedName>
</protein>
<evidence type="ECO:0000259" key="1">
    <source>
        <dbReference type="Pfam" id="PF06855"/>
    </source>
</evidence>
<dbReference type="AlphaFoldDB" id="A0AAQ0MIK5"/>
<keyword evidence="3" id="KW-1185">Reference proteome</keyword>
<dbReference type="Pfam" id="PF06855">
    <property type="entry name" value="YozE_SAM_like"/>
    <property type="match status" value="1"/>
</dbReference>
<dbReference type="RefSeq" id="WP_107531674.1">
    <property type="nucleotide sequence ID" value="NZ_CP075499.1"/>
</dbReference>
<name>A0AAQ0MIK5_9STAP</name>
<gene>
    <name evidence="2" type="ORF">D9V42_05190</name>
</gene>
<dbReference type="SUPFAM" id="SSF140652">
    <property type="entry name" value="YozE-like"/>
    <property type="match status" value="1"/>
</dbReference>
<dbReference type="GeneID" id="97228660"/>
<feature type="domain" description="YozE SAM-like" evidence="1">
    <location>
        <begin position="2"/>
        <end position="65"/>
    </location>
</feature>
<sequence length="72" mass="8299">MTFYDFVIGFIEDDTPLGQLAHNIIGDKNFPKNETSFIALNSYFYSNYFDHEVLASAKRALSLYRNNIELAN</sequence>
<dbReference type="InterPro" id="IPR023089">
    <property type="entry name" value="YozE_SAM-like"/>
</dbReference>
<accession>A0AAQ0MIK5</accession>
<reference evidence="2 3" key="1">
    <citation type="submission" date="2018-10" db="EMBL/GenBank/DDBJ databases">
        <title>Staphylococcus pseudoxylosus sp. nov., isolated from bovine mastitis.</title>
        <authorList>
            <person name="Macfadyen A.C."/>
            <person name="Leroy S."/>
            <person name="Harrison E.M."/>
            <person name="Parkhill J."/>
            <person name="Holmes M.A."/>
            <person name="Paterson G.K."/>
        </authorList>
    </citation>
    <scope>NUCLEOTIDE SEQUENCE [LARGE SCALE GENOMIC DNA]</scope>
    <source>
        <strain evidence="2 3">S04009</strain>
    </source>
</reference>
<proteinExistence type="predicted"/>
<evidence type="ECO:0000313" key="3">
    <source>
        <dbReference type="Proteomes" id="UP000269505"/>
    </source>
</evidence>
<dbReference type="Proteomes" id="UP000269505">
    <property type="component" value="Unassembled WGS sequence"/>
</dbReference>
<dbReference type="InterPro" id="IPR036806">
    <property type="entry name" value="YozE_SAM-like_sf"/>
</dbReference>
<organism evidence="2 3">
    <name type="scientific">Staphylococcus pseudoxylosus</name>
    <dbReference type="NCBI Taxonomy" id="2282419"/>
    <lineage>
        <taxon>Bacteria</taxon>
        <taxon>Bacillati</taxon>
        <taxon>Bacillota</taxon>
        <taxon>Bacilli</taxon>
        <taxon>Bacillales</taxon>
        <taxon>Staphylococcaceae</taxon>
        <taxon>Staphylococcus</taxon>
    </lineage>
</organism>
<comment type="caution">
    <text evidence="2">The sequence shown here is derived from an EMBL/GenBank/DDBJ whole genome shotgun (WGS) entry which is preliminary data.</text>
</comment>